<feature type="transmembrane region" description="Helical" evidence="1">
    <location>
        <begin position="43"/>
        <end position="64"/>
    </location>
</feature>
<keyword evidence="1" id="KW-1133">Transmembrane helix</keyword>
<protein>
    <recommendedName>
        <fullName evidence="4">Membrane magnesium transporter</fullName>
    </recommendedName>
</protein>
<proteinExistence type="predicted"/>
<gene>
    <name evidence="2" type="ORF">Vbra_704</name>
</gene>
<sequence>MRSTVLLVGGIVILVHAGHVIMQQRKSKQMASASDSFISLEVYLQVLVGVLMALVGGVEQAGLLKPIRTRDQPKTPWDSLHERINFRVYSHRSRYLQPRGTGAPSLI</sequence>
<evidence type="ECO:0008006" key="4">
    <source>
        <dbReference type="Google" id="ProtNLM"/>
    </source>
</evidence>
<organism evidence="2 3">
    <name type="scientific">Vitrella brassicaformis (strain CCMP3155)</name>
    <dbReference type="NCBI Taxonomy" id="1169540"/>
    <lineage>
        <taxon>Eukaryota</taxon>
        <taxon>Sar</taxon>
        <taxon>Alveolata</taxon>
        <taxon>Colpodellida</taxon>
        <taxon>Vitrellaceae</taxon>
        <taxon>Vitrella</taxon>
    </lineage>
</organism>
<reference evidence="2 3" key="1">
    <citation type="submission" date="2014-11" db="EMBL/GenBank/DDBJ databases">
        <authorList>
            <person name="Zhu J."/>
            <person name="Qi W."/>
            <person name="Song R."/>
        </authorList>
    </citation>
    <scope>NUCLEOTIDE SEQUENCE [LARGE SCALE GENOMIC DNA]</scope>
</reference>
<name>A0A0G4FPJ9_VITBC</name>
<keyword evidence="3" id="KW-1185">Reference proteome</keyword>
<keyword evidence="1" id="KW-0812">Transmembrane</keyword>
<dbReference type="InParanoid" id="A0A0G4FPJ9"/>
<dbReference type="VEuPathDB" id="CryptoDB:Vbra_704"/>
<dbReference type="Proteomes" id="UP000041254">
    <property type="component" value="Unassembled WGS sequence"/>
</dbReference>
<dbReference type="AlphaFoldDB" id="A0A0G4FPJ9"/>
<keyword evidence="1" id="KW-0472">Membrane</keyword>
<dbReference type="EMBL" id="CDMY01000477">
    <property type="protein sequence ID" value="CEM16382.1"/>
    <property type="molecule type" value="Genomic_DNA"/>
</dbReference>
<evidence type="ECO:0000313" key="3">
    <source>
        <dbReference type="Proteomes" id="UP000041254"/>
    </source>
</evidence>
<evidence type="ECO:0000256" key="1">
    <source>
        <dbReference type="SAM" id="Phobius"/>
    </source>
</evidence>
<accession>A0A0G4FPJ9</accession>
<evidence type="ECO:0000313" key="2">
    <source>
        <dbReference type="EMBL" id="CEM16382.1"/>
    </source>
</evidence>